<dbReference type="Proteomes" id="UP001565368">
    <property type="component" value="Unassembled WGS sequence"/>
</dbReference>
<evidence type="ECO:0000256" key="4">
    <source>
        <dbReference type="ARBA" id="ARBA00022989"/>
    </source>
</evidence>
<evidence type="ECO:0000313" key="9">
    <source>
        <dbReference type="Proteomes" id="UP001565368"/>
    </source>
</evidence>
<evidence type="ECO:0000256" key="6">
    <source>
        <dbReference type="SAM" id="Phobius"/>
    </source>
</evidence>
<keyword evidence="4 6" id="KW-1133">Transmembrane helix</keyword>
<evidence type="ECO:0000256" key="3">
    <source>
        <dbReference type="ARBA" id="ARBA00022801"/>
    </source>
</evidence>
<dbReference type="PANTHER" id="PTHR14969">
    <property type="entry name" value="SPHINGOSINE-1-PHOSPHATE PHOSPHOHYDROLASE"/>
    <property type="match status" value="1"/>
</dbReference>
<protein>
    <recommendedName>
        <fullName evidence="7">Phosphatidic acid phosphatase type 2/haloperoxidase domain-containing protein</fullName>
    </recommendedName>
</protein>
<dbReference type="Gene3D" id="1.20.144.10">
    <property type="entry name" value="Phosphatidic acid phosphatase type 2/haloperoxidase"/>
    <property type="match status" value="1"/>
</dbReference>
<sequence length="247" mass="26304">MSAYDPDKHFSLTHIVYASADPLGVPLALLSLSPIFLFVAYFALVVFGRRLSLLLLAAGSVANEALSLVLKRAVRSPRPFPDILHVGDGYGMPSSHSQAGAFVVAWAVGYALSLRSRYTRAAGSPRVALVRKVRTGIYLFGVVAWSATVGYSRYALRYHSIPQVLAGYAVGLAFGAVWYAATEHIPRTRPKSVFGRVRGLIEWLWVGVGGIGGWQLGGAEGGWGEGWVFGAGPGPVQSNGSASKKAE</sequence>
<accession>A0ABR3Q7K8</accession>
<keyword evidence="9" id="KW-1185">Reference proteome</keyword>
<name>A0ABR3Q7K8_9TREE</name>
<feature type="transmembrane region" description="Helical" evidence="6">
    <location>
        <begin position="94"/>
        <end position="114"/>
    </location>
</feature>
<feature type="transmembrane region" description="Helical" evidence="6">
    <location>
        <begin position="27"/>
        <end position="47"/>
    </location>
</feature>
<gene>
    <name evidence="8" type="ORF">Q8F55_004335</name>
</gene>
<evidence type="ECO:0000259" key="7">
    <source>
        <dbReference type="SMART" id="SM00014"/>
    </source>
</evidence>
<proteinExistence type="predicted"/>
<dbReference type="RefSeq" id="XP_069210272.1">
    <property type="nucleotide sequence ID" value="XM_069352854.1"/>
</dbReference>
<feature type="transmembrane region" description="Helical" evidence="6">
    <location>
        <begin position="54"/>
        <end position="74"/>
    </location>
</feature>
<evidence type="ECO:0000313" key="8">
    <source>
        <dbReference type="EMBL" id="KAL1410328.1"/>
    </source>
</evidence>
<reference evidence="8 9" key="1">
    <citation type="submission" date="2023-08" db="EMBL/GenBank/DDBJ databases">
        <title>Annotated Genome Sequence of Vanrija albida AlHP1.</title>
        <authorList>
            <person name="Herzog R."/>
        </authorList>
    </citation>
    <scope>NUCLEOTIDE SEQUENCE [LARGE SCALE GENOMIC DNA]</scope>
    <source>
        <strain evidence="8 9">AlHP1</strain>
    </source>
</reference>
<dbReference type="SUPFAM" id="SSF48317">
    <property type="entry name" value="Acid phosphatase/Vanadium-dependent haloperoxidase"/>
    <property type="match status" value="1"/>
</dbReference>
<comment type="caution">
    <text evidence="8">The sequence shown here is derived from an EMBL/GenBank/DDBJ whole genome shotgun (WGS) entry which is preliminary data.</text>
</comment>
<dbReference type="PANTHER" id="PTHR14969:SF13">
    <property type="entry name" value="AT30094P"/>
    <property type="match status" value="1"/>
</dbReference>
<organism evidence="8 9">
    <name type="scientific">Vanrija albida</name>
    <dbReference type="NCBI Taxonomy" id="181172"/>
    <lineage>
        <taxon>Eukaryota</taxon>
        <taxon>Fungi</taxon>
        <taxon>Dikarya</taxon>
        <taxon>Basidiomycota</taxon>
        <taxon>Agaricomycotina</taxon>
        <taxon>Tremellomycetes</taxon>
        <taxon>Trichosporonales</taxon>
        <taxon>Trichosporonaceae</taxon>
        <taxon>Vanrija</taxon>
    </lineage>
</organism>
<feature type="transmembrane region" description="Helical" evidence="6">
    <location>
        <begin position="135"/>
        <end position="154"/>
    </location>
</feature>
<dbReference type="SMART" id="SM00014">
    <property type="entry name" value="acidPPc"/>
    <property type="match status" value="1"/>
</dbReference>
<dbReference type="InterPro" id="IPR000326">
    <property type="entry name" value="PAP2/HPO"/>
</dbReference>
<comment type="subcellular location">
    <subcellularLocation>
        <location evidence="1">Membrane</location>
        <topology evidence="1">Multi-pass membrane protein</topology>
    </subcellularLocation>
</comment>
<dbReference type="GeneID" id="95985378"/>
<feature type="transmembrane region" description="Helical" evidence="6">
    <location>
        <begin position="160"/>
        <end position="181"/>
    </location>
</feature>
<dbReference type="InterPro" id="IPR036938">
    <property type="entry name" value="PAP2/HPO_sf"/>
</dbReference>
<evidence type="ECO:0000256" key="5">
    <source>
        <dbReference type="ARBA" id="ARBA00023136"/>
    </source>
</evidence>
<dbReference type="Pfam" id="PF01569">
    <property type="entry name" value="PAP2"/>
    <property type="match status" value="1"/>
</dbReference>
<dbReference type="CDD" id="cd03382">
    <property type="entry name" value="PAP2_dolichyldiphosphatase"/>
    <property type="match status" value="1"/>
</dbReference>
<keyword evidence="2 6" id="KW-0812">Transmembrane</keyword>
<evidence type="ECO:0000256" key="1">
    <source>
        <dbReference type="ARBA" id="ARBA00004141"/>
    </source>
</evidence>
<dbReference type="EMBL" id="JBBXJM010000003">
    <property type="protein sequence ID" value="KAL1410328.1"/>
    <property type="molecule type" value="Genomic_DNA"/>
</dbReference>
<keyword evidence="5 6" id="KW-0472">Membrane</keyword>
<dbReference type="InterPro" id="IPR039667">
    <property type="entry name" value="Dolichyldiphosphatase_PAP2"/>
</dbReference>
<evidence type="ECO:0000256" key="2">
    <source>
        <dbReference type="ARBA" id="ARBA00022692"/>
    </source>
</evidence>
<feature type="domain" description="Phosphatidic acid phosphatase type 2/haloperoxidase" evidence="7">
    <location>
        <begin position="53"/>
        <end position="179"/>
    </location>
</feature>
<keyword evidence="3" id="KW-0378">Hydrolase</keyword>